<evidence type="ECO:0000313" key="2">
    <source>
        <dbReference type="Proteomes" id="UP000432350"/>
    </source>
</evidence>
<protein>
    <submittedName>
        <fullName evidence="1">Uncharacterized protein</fullName>
    </submittedName>
</protein>
<dbReference type="Proteomes" id="UP000432350">
    <property type="component" value="Unassembled WGS sequence"/>
</dbReference>
<sequence>MYREIYFHSYSIDNTDKSARVSIRKKDYSGSATYVDAGPIPFTRQIVNNEDDKLGGIYPTSCIVQLIGDETFGMEDIYTASDVEYQIVHLIDDEIDWIGYMLPESFEEEDTDNVRYLNITGFDGLTKLKDLPFVDSNGQNYGVSDGNFLKSFLFVIKECLLKTGLQLEFMTLIDRKPIIATGEYHNYLSARGWSDGDVEFYYGDTPVSDFAEGNYINYYIYDEVVNKWTAKILGVTLFETGTARLKLSNPFILDDAVILNAQFFSASDAIDADVLDISNHDVRTWVNTDPDITDKERSKDLPYFNYSGIAFSSWDVLNNLAIQFDFKVVQSKGKWMIESIDKDRVSSQYYSYDHEGVFIKRENRILPFNIPCEDELKFKFAGNVRSVDKTLKKVSVNYNYRYRVEGDPLTNLIKNGDFNDDPVPVPNPATFTPNYWQREVKSSPITFNIQTAIDGTLGKYIQISTPDEFNSSNMVRPMMVKCTKGDILFLEWSQRINEWLGNVTSYPYVTIVIELKAQNGDVYYLVNDGEEDGWTDRNYMSSKPKGRWLKKGNDGRVFHFNNNYSPSHNPTNEGNLSAWGHVTLRCEATPSDGIIAINFVGSARKLYKTNKEGHNAPMAWSYVFDVETFNQTGEYKYTEDNVIWSDNVKFWKSSFNPYIQLANVSVTRVSGTQNGKGRVYRYEQDGEYFDTIENVQIFTGDENNVDHLSQIIVNGVVTDKWITSDNSLDIGPIGMLLAKSIMRRYYRPCKLVDGGIGFPSLELNDSVYFEDDSPTIYSIKQGDVSLKNSQFNGTLQQMGLYSLPYGGEDLGAGSLTGNSSSNSSGSSGATQSWVVAQNYLIASDATLQKTLERGSESTIIMTVKGVRNNELLSIPTVPPEMEDRLLGEKYIRWNDGYIIINDDKAKVGDSDKWEGQTYSEKIGQGLKSTDSPTFNKVTLSSLAVGSDDGLDFIQEVKQPDDSIVRLTVKSGVIVKREIV</sequence>
<gene>
    <name evidence="1" type="ORF">SPHINGO8BC_51447</name>
</gene>
<accession>A0A654D0E8</accession>
<name>A0A654D0E8_SPHMU</name>
<dbReference type="EMBL" id="CABWMV010000024">
    <property type="protein sequence ID" value="VXC99301.1"/>
    <property type="molecule type" value="Genomic_DNA"/>
</dbReference>
<dbReference type="RefSeq" id="WP_159332846.1">
    <property type="nucleotide sequence ID" value="NZ_LR733857.1"/>
</dbReference>
<organism evidence="1 2">
    <name type="scientific">Sphingobacterium multivorum</name>
    <dbReference type="NCBI Taxonomy" id="28454"/>
    <lineage>
        <taxon>Bacteria</taxon>
        <taxon>Pseudomonadati</taxon>
        <taxon>Bacteroidota</taxon>
        <taxon>Sphingobacteriia</taxon>
        <taxon>Sphingobacteriales</taxon>
        <taxon>Sphingobacteriaceae</taxon>
        <taxon>Sphingobacterium</taxon>
    </lineage>
</organism>
<proteinExistence type="predicted"/>
<evidence type="ECO:0000313" key="1">
    <source>
        <dbReference type="EMBL" id="VXC99301.1"/>
    </source>
</evidence>
<reference evidence="1 2" key="1">
    <citation type="submission" date="2019-10" db="EMBL/GenBank/DDBJ databases">
        <authorList>
            <person name="Karimi E."/>
        </authorList>
    </citation>
    <scope>NUCLEOTIDE SEQUENCE [LARGE SCALE GENOMIC DNA]</scope>
    <source>
        <strain evidence="1">Sphingobacterium sp. 8BC</strain>
    </source>
</reference>
<dbReference type="AlphaFoldDB" id="A0A654D0E8"/>